<keyword evidence="2" id="KW-1185">Reference proteome</keyword>
<dbReference type="Proteomes" id="UP001324794">
    <property type="component" value="Chromosome"/>
</dbReference>
<dbReference type="RefSeq" id="WP_223288820.1">
    <property type="nucleotide sequence ID" value="NZ_CP140255.1"/>
</dbReference>
<evidence type="ECO:0000313" key="1">
    <source>
        <dbReference type="EMBL" id="WQH14598.1"/>
    </source>
</evidence>
<organism evidence="1 2">
    <name type="scientific">Vreelandella neptunia</name>
    <dbReference type="NCBI Taxonomy" id="115551"/>
    <lineage>
        <taxon>Bacteria</taxon>
        <taxon>Pseudomonadati</taxon>
        <taxon>Pseudomonadota</taxon>
        <taxon>Gammaproteobacteria</taxon>
        <taxon>Oceanospirillales</taxon>
        <taxon>Halomonadaceae</taxon>
        <taxon>Vreelandella</taxon>
    </lineage>
</organism>
<dbReference type="EMBL" id="CP140255">
    <property type="protein sequence ID" value="WQH14598.1"/>
    <property type="molecule type" value="Genomic_DNA"/>
</dbReference>
<accession>A0ABZ0YS63</accession>
<evidence type="ECO:0000313" key="2">
    <source>
        <dbReference type="Proteomes" id="UP001324794"/>
    </source>
</evidence>
<sequence length="51" mass="5809">MTRQAYTQPKCPQCHYRKAASEFRDPATGEALPACKHCMRIAQRGGQRWTA</sequence>
<protein>
    <submittedName>
        <fullName evidence="1">Uncharacterized protein</fullName>
    </submittedName>
</protein>
<proteinExistence type="predicted"/>
<gene>
    <name evidence="1" type="ORF">SR894_08675</name>
</gene>
<reference evidence="1 2" key="1">
    <citation type="submission" date="2023-11" db="EMBL/GenBank/DDBJ databases">
        <title>MicrobeMod: A computational toolkit for identifying prokaryotic methylation and restriction-modification with nanopore sequencing.</title>
        <authorList>
            <person name="Crits-Christoph A."/>
            <person name="Kang S.C."/>
            <person name="Lee H."/>
            <person name="Ostrov N."/>
        </authorList>
    </citation>
    <scope>NUCLEOTIDE SEQUENCE [LARGE SCALE GENOMIC DNA]</scope>
    <source>
        <strain evidence="1 2">ATCC BAA-805</strain>
    </source>
</reference>
<name>A0ABZ0YS63_9GAMM</name>